<name>A0A2N3IJN5_9BACT</name>
<organism evidence="1 2">
    <name type="scientific">Raineya orbicola</name>
    <dbReference type="NCBI Taxonomy" id="2016530"/>
    <lineage>
        <taxon>Bacteria</taxon>
        <taxon>Pseudomonadati</taxon>
        <taxon>Bacteroidota</taxon>
        <taxon>Cytophagia</taxon>
        <taxon>Cytophagales</taxon>
        <taxon>Raineyaceae</taxon>
        <taxon>Raineya</taxon>
    </lineage>
</organism>
<proteinExistence type="predicted"/>
<dbReference type="Gene3D" id="1.25.40.10">
    <property type="entry name" value="Tetratricopeptide repeat domain"/>
    <property type="match status" value="1"/>
</dbReference>
<dbReference type="AlphaFoldDB" id="A0A2N3IJN5"/>
<dbReference type="Proteomes" id="UP000233387">
    <property type="component" value="Unassembled WGS sequence"/>
</dbReference>
<dbReference type="Pfam" id="PF14559">
    <property type="entry name" value="TPR_19"/>
    <property type="match status" value="1"/>
</dbReference>
<accession>A0A2N3IJN5</accession>
<evidence type="ECO:0000313" key="2">
    <source>
        <dbReference type="Proteomes" id="UP000233387"/>
    </source>
</evidence>
<dbReference type="EMBL" id="NKXO01000005">
    <property type="protein sequence ID" value="PKQ70535.1"/>
    <property type="molecule type" value="Genomic_DNA"/>
</dbReference>
<evidence type="ECO:0000313" key="1">
    <source>
        <dbReference type="EMBL" id="PKQ70535.1"/>
    </source>
</evidence>
<dbReference type="OrthoDB" id="1524733at2"/>
<keyword evidence="2" id="KW-1185">Reference proteome</keyword>
<gene>
    <name evidence="1" type="ORF">Rain11_0455</name>
</gene>
<sequence length="107" mass="13028">MSRLELLHKFAQEEPQNPFNWYALATEYRKYSLLEALPYYEKVWQEFPDYAPNYYHLAHAYWELQAIEKAKKVFEQGIQILAKQKESKMLQELQNAYQNFLFENDLL</sequence>
<dbReference type="SUPFAM" id="SSF48452">
    <property type="entry name" value="TPR-like"/>
    <property type="match status" value="1"/>
</dbReference>
<dbReference type="RefSeq" id="WP_101357718.1">
    <property type="nucleotide sequence ID" value="NZ_NKXO01000005.1"/>
</dbReference>
<reference evidence="1 2" key="1">
    <citation type="submission" date="2017-06" db="EMBL/GenBank/DDBJ databases">
        <title>Raineya orbicola gen. nov., sp. nov. a slightly thermophilic bacterium of the phylum Bacteroidetes and the description of Raineyaceae fam. nov.</title>
        <authorList>
            <person name="Albuquerque L."/>
            <person name="Polonia A.R.M."/>
            <person name="Barroso C."/>
            <person name="Froufe H.J.C."/>
            <person name="Lage O."/>
            <person name="Lobo-Da-Cunha A."/>
            <person name="Egas C."/>
            <person name="Da Costa M.S."/>
        </authorList>
    </citation>
    <scope>NUCLEOTIDE SEQUENCE [LARGE SCALE GENOMIC DNA]</scope>
    <source>
        <strain evidence="1 2">SPSPC-11</strain>
    </source>
</reference>
<dbReference type="InterPro" id="IPR011990">
    <property type="entry name" value="TPR-like_helical_dom_sf"/>
</dbReference>
<comment type="caution">
    <text evidence="1">The sequence shown here is derived from an EMBL/GenBank/DDBJ whole genome shotgun (WGS) entry which is preliminary data.</text>
</comment>
<protein>
    <submittedName>
        <fullName evidence="1">Uncharacterized protein</fullName>
    </submittedName>
</protein>